<organism evidence="1 2">
    <name type="scientific">Pleurodeles waltl</name>
    <name type="common">Iberian ribbed newt</name>
    <dbReference type="NCBI Taxonomy" id="8319"/>
    <lineage>
        <taxon>Eukaryota</taxon>
        <taxon>Metazoa</taxon>
        <taxon>Chordata</taxon>
        <taxon>Craniata</taxon>
        <taxon>Vertebrata</taxon>
        <taxon>Euteleostomi</taxon>
        <taxon>Amphibia</taxon>
        <taxon>Batrachia</taxon>
        <taxon>Caudata</taxon>
        <taxon>Salamandroidea</taxon>
        <taxon>Salamandridae</taxon>
        <taxon>Pleurodelinae</taxon>
        <taxon>Pleurodeles</taxon>
    </lineage>
</organism>
<name>A0AAV7KMK0_PLEWA</name>
<protein>
    <submittedName>
        <fullName evidence="1">Uncharacterized protein</fullName>
    </submittedName>
</protein>
<evidence type="ECO:0000313" key="2">
    <source>
        <dbReference type="Proteomes" id="UP001066276"/>
    </source>
</evidence>
<dbReference type="EMBL" id="JANPWB010000016">
    <property type="protein sequence ID" value="KAJ1080055.1"/>
    <property type="molecule type" value="Genomic_DNA"/>
</dbReference>
<dbReference type="Proteomes" id="UP001066276">
    <property type="component" value="Chromosome 12"/>
</dbReference>
<accession>A0AAV7KMK0</accession>
<evidence type="ECO:0000313" key="1">
    <source>
        <dbReference type="EMBL" id="KAJ1080055.1"/>
    </source>
</evidence>
<dbReference type="AlphaFoldDB" id="A0AAV7KMK0"/>
<keyword evidence="2" id="KW-1185">Reference proteome</keyword>
<gene>
    <name evidence="1" type="ORF">NDU88_000277</name>
</gene>
<reference evidence="1" key="1">
    <citation type="journal article" date="2022" name="bioRxiv">
        <title>Sequencing and chromosome-scale assembly of the giantPleurodeles waltlgenome.</title>
        <authorList>
            <person name="Brown T."/>
            <person name="Elewa A."/>
            <person name="Iarovenko S."/>
            <person name="Subramanian E."/>
            <person name="Araus A.J."/>
            <person name="Petzold A."/>
            <person name="Susuki M."/>
            <person name="Suzuki K.-i.T."/>
            <person name="Hayashi T."/>
            <person name="Toyoda A."/>
            <person name="Oliveira C."/>
            <person name="Osipova E."/>
            <person name="Leigh N.D."/>
            <person name="Simon A."/>
            <person name="Yun M.H."/>
        </authorList>
    </citation>
    <scope>NUCLEOTIDE SEQUENCE</scope>
    <source>
        <strain evidence="1">20211129_DDA</strain>
        <tissue evidence="1">Liver</tissue>
    </source>
</reference>
<proteinExistence type="predicted"/>
<sequence>MPPDSYCSSARLGLGYVAQDRQGTLLSIVGVQDLTREKTSFSLSNQPFILFKLSYEDVFNIGRQDLPVRNAKERVVTTRDPPWMHIIGFPLMVAAMEASFWPPLHEHVFCNRLAV</sequence>
<comment type="caution">
    <text evidence="1">The sequence shown here is derived from an EMBL/GenBank/DDBJ whole genome shotgun (WGS) entry which is preliminary data.</text>
</comment>